<organism evidence="1 2">
    <name type="scientific">Dreissena polymorpha</name>
    <name type="common">Zebra mussel</name>
    <name type="synonym">Mytilus polymorpha</name>
    <dbReference type="NCBI Taxonomy" id="45954"/>
    <lineage>
        <taxon>Eukaryota</taxon>
        <taxon>Metazoa</taxon>
        <taxon>Spiralia</taxon>
        <taxon>Lophotrochozoa</taxon>
        <taxon>Mollusca</taxon>
        <taxon>Bivalvia</taxon>
        <taxon>Autobranchia</taxon>
        <taxon>Heteroconchia</taxon>
        <taxon>Euheterodonta</taxon>
        <taxon>Imparidentia</taxon>
        <taxon>Neoheterodontei</taxon>
        <taxon>Myida</taxon>
        <taxon>Dreissenoidea</taxon>
        <taxon>Dreissenidae</taxon>
        <taxon>Dreissena</taxon>
    </lineage>
</organism>
<reference evidence="1" key="1">
    <citation type="journal article" date="2019" name="bioRxiv">
        <title>The Genome of the Zebra Mussel, Dreissena polymorpha: A Resource for Invasive Species Research.</title>
        <authorList>
            <person name="McCartney M.A."/>
            <person name="Auch B."/>
            <person name="Kono T."/>
            <person name="Mallez S."/>
            <person name="Zhang Y."/>
            <person name="Obille A."/>
            <person name="Becker A."/>
            <person name="Abrahante J.E."/>
            <person name="Garbe J."/>
            <person name="Badalamenti J.P."/>
            <person name="Herman A."/>
            <person name="Mangelson H."/>
            <person name="Liachko I."/>
            <person name="Sullivan S."/>
            <person name="Sone E.D."/>
            <person name="Koren S."/>
            <person name="Silverstein K.A.T."/>
            <person name="Beckman K.B."/>
            <person name="Gohl D.M."/>
        </authorList>
    </citation>
    <scope>NUCLEOTIDE SEQUENCE</scope>
    <source>
        <strain evidence="1">Duluth1</strain>
        <tissue evidence="1">Whole animal</tissue>
    </source>
</reference>
<sequence length="92" mass="10712">MKRFSCLFRLIAQHCRHRPGVSDVKPLLNLICSRVAVERVRRLTITSAETSEEWTYFESRWNDNKEATKIKDVEHVATKTCPRTSRVLKVAP</sequence>
<proteinExistence type="predicted"/>
<dbReference type="EMBL" id="JAIWYP010000001">
    <property type="protein sequence ID" value="KAH3876961.1"/>
    <property type="molecule type" value="Genomic_DNA"/>
</dbReference>
<evidence type="ECO:0000313" key="2">
    <source>
        <dbReference type="Proteomes" id="UP000828390"/>
    </source>
</evidence>
<comment type="caution">
    <text evidence="1">The sequence shown here is derived from an EMBL/GenBank/DDBJ whole genome shotgun (WGS) entry which is preliminary data.</text>
</comment>
<dbReference type="AlphaFoldDB" id="A0A9D4RPU1"/>
<accession>A0A9D4RPU1</accession>
<name>A0A9D4RPU1_DREPO</name>
<dbReference type="Proteomes" id="UP000828390">
    <property type="component" value="Unassembled WGS sequence"/>
</dbReference>
<evidence type="ECO:0000313" key="1">
    <source>
        <dbReference type="EMBL" id="KAH3876961.1"/>
    </source>
</evidence>
<gene>
    <name evidence="1" type="ORF">DPMN_000814</name>
</gene>
<keyword evidence="2" id="KW-1185">Reference proteome</keyword>
<protein>
    <submittedName>
        <fullName evidence="1">Uncharacterized protein</fullName>
    </submittedName>
</protein>
<reference evidence="1" key="2">
    <citation type="submission" date="2020-11" db="EMBL/GenBank/DDBJ databases">
        <authorList>
            <person name="McCartney M.A."/>
            <person name="Auch B."/>
            <person name="Kono T."/>
            <person name="Mallez S."/>
            <person name="Becker A."/>
            <person name="Gohl D.M."/>
            <person name="Silverstein K.A.T."/>
            <person name="Koren S."/>
            <person name="Bechman K.B."/>
            <person name="Herman A."/>
            <person name="Abrahante J.E."/>
            <person name="Garbe J."/>
        </authorList>
    </citation>
    <scope>NUCLEOTIDE SEQUENCE</scope>
    <source>
        <strain evidence="1">Duluth1</strain>
        <tissue evidence="1">Whole animal</tissue>
    </source>
</reference>